<feature type="transmembrane region" description="Helical" evidence="1">
    <location>
        <begin position="6"/>
        <end position="23"/>
    </location>
</feature>
<feature type="transmembrane region" description="Helical" evidence="1">
    <location>
        <begin position="70"/>
        <end position="96"/>
    </location>
</feature>
<reference evidence="2" key="1">
    <citation type="journal article" date="2020" name="Nature">
        <title>Giant virus diversity and host interactions through global metagenomics.</title>
        <authorList>
            <person name="Schulz F."/>
            <person name="Roux S."/>
            <person name="Paez-Espino D."/>
            <person name="Jungbluth S."/>
            <person name="Walsh D.A."/>
            <person name="Denef V.J."/>
            <person name="McMahon K.D."/>
            <person name="Konstantinidis K.T."/>
            <person name="Eloe-Fadrosh E.A."/>
            <person name="Kyrpides N.C."/>
            <person name="Woyke T."/>
        </authorList>
    </citation>
    <scope>NUCLEOTIDE SEQUENCE</scope>
    <source>
        <strain evidence="2">GVMAG-M-3300009159-65</strain>
    </source>
</reference>
<feature type="transmembrane region" description="Helical" evidence="1">
    <location>
        <begin position="44"/>
        <end position="64"/>
    </location>
</feature>
<organism evidence="2">
    <name type="scientific">viral metagenome</name>
    <dbReference type="NCBI Taxonomy" id="1070528"/>
    <lineage>
        <taxon>unclassified sequences</taxon>
        <taxon>metagenomes</taxon>
        <taxon>organismal metagenomes</taxon>
    </lineage>
</organism>
<accession>A0A6C0ESQ8</accession>
<keyword evidence="1" id="KW-0812">Transmembrane</keyword>
<keyword evidence="1" id="KW-1133">Transmembrane helix</keyword>
<proteinExistence type="predicted"/>
<keyword evidence="1" id="KW-0472">Membrane</keyword>
<sequence length="146" mass="17174">MCAYVFLVYVILMYLYIHTFYYLKKAELTGCFNPRKVNLKFMEFFQLLEIIALTMTIMFLPYFVKNKKKTGSVALIVSLVVLAINMFMALNVYNFYSELKYCSIMSTWNKWWLYTEGIMAAISSVRGLLSIALFLLVLFKIIKIKK</sequence>
<dbReference type="EMBL" id="MN738930">
    <property type="protein sequence ID" value="QHT32077.1"/>
    <property type="molecule type" value="Genomic_DNA"/>
</dbReference>
<dbReference type="AlphaFoldDB" id="A0A6C0ESQ8"/>
<evidence type="ECO:0000313" key="2">
    <source>
        <dbReference type="EMBL" id="QHT32077.1"/>
    </source>
</evidence>
<evidence type="ECO:0000256" key="1">
    <source>
        <dbReference type="SAM" id="Phobius"/>
    </source>
</evidence>
<name>A0A6C0ESQ8_9ZZZZ</name>
<protein>
    <submittedName>
        <fullName evidence="2">Uncharacterized protein</fullName>
    </submittedName>
</protein>
<feature type="transmembrane region" description="Helical" evidence="1">
    <location>
        <begin position="117"/>
        <end position="142"/>
    </location>
</feature>